<keyword evidence="11" id="KW-0472">Membrane</keyword>
<dbReference type="InterPro" id="IPR007720">
    <property type="entry name" value="PigQ/GPI1"/>
</dbReference>
<dbReference type="EC" id="2.3.2.31" evidence="2"/>
<feature type="transmembrane region" description="Helical" evidence="11">
    <location>
        <begin position="1208"/>
        <end position="1224"/>
    </location>
</feature>
<dbReference type="Pfam" id="PF01485">
    <property type="entry name" value="IBR"/>
    <property type="match status" value="1"/>
</dbReference>
<dbReference type="Gene3D" id="3.30.40.10">
    <property type="entry name" value="Zinc/RING finger domain, C3HC4 (zinc finger)"/>
    <property type="match status" value="1"/>
</dbReference>
<proteinExistence type="predicted"/>
<dbReference type="FunFam" id="3.30.40.10:FF:000019">
    <property type="entry name" value="RBR-type E3 ubiquitin transferase"/>
    <property type="match status" value="1"/>
</dbReference>
<dbReference type="SUPFAM" id="SSF57850">
    <property type="entry name" value="RING/U-box"/>
    <property type="match status" value="3"/>
</dbReference>
<reference evidence="14 15" key="1">
    <citation type="journal article" date="2020" name="Genomics">
        <title>Complete, high-quality genomes from long-read metagenomic sequencing of two wolf lichen thalli reveals enigmatic genome architecture.</title>
        <authorList>
            <person name="McKenzie S.K."/>
            <person name="Walston R.F."/>
            <person name="Allen J.L."/>
        </authorList>
    </citation>
    <scope>NUCLEOTIDE SEQUENCE [LARGE SCALE GENOMIC DNA]</scope>
    <source>
        <strain evidence="14">WasteWater1</strain>
    </source>
</reference>
<dbReference type="InterPro" id="IPR044066">
    <property type="entry name" value="TRIAD_supradom"/>
</dbReference>
<evidence type="ECO:0000256" key="10">
    <source>
        <dbReference type="SAM" id="MobiDB-lite"/>
    </source>
</evidence>
<feature type="domain" description="RING-type" evidence="13">
    <location>
        <begin position="317"/>
        <end position="531"/>
    </location>
</feature>
<sequence length="1436" mass="162367">MSHGSNPVPNRSHVRDVRPDFEALLLGHEIADLVPTQVVQDSSYCMGLEITALEPGCLCCNDKTEEPGPYAAVISEVTKMLAAKSESFVSASSFLAYTKSLPLIPTSSPSKLVHRSRHPRDPAPSFSPSSTTSPLTRKRKAIQTAKEANIPVKTTKLSEGLSEDFATASSGAALNTPPLTTMDSDDEFMSGLSSQDEDDFGAAQESDDGSLGDEFDDEEEPDVGFSQDKDLKPTRKSYEVEYNVFSPTDIQLHQDKQIDEVSAILGQPSEASAILLRHLRWNKERLIEAYMDKPDTILEAAGLGPDAAQTPTTKVIRGFTCDICCEDTPGLETYALKCGHRYCTDCYRQYLAQKIKDEGEAARIQCPTRGCHRIVDAKSLDLLVAAELRSRYQVLLTRTYVDDKENLKWCPAPNCEYAIECGIKKKDLSRIVPTVACSCKHRFCFGCTLSDHQPAPCSLVKQWVKKCEDDSETANWISANTKECPKCSSTIEKNGGCNHMTCRKCKHEFCWMCMGLWSEHGTSWYNCNRFEEKSGTDGRDAQAKSRQSLERYLHYYNRYANHEQSAKLDKDLYLKTERKMMNLQTASGMSWIEVQFLETASQALQQCRQTLKWTYAFAYYLQRNNLTEIFEDNQKDLEMAVEGLSEMFEKPTTELAALKVDMMDKTSYCNKRRVILLDDTAQNLKAGVWKFNVDIGAYRLIPIFAADHGVVTRAAGGFTLLSLVFFLLILPIERLAAHETNDHPRSAIDGISAREQLRRWRNSPFDVFVVAILQDVEARKVESALRVGTIVRDSPHPMRQIYDLCGNSSLHVLGSVNPTVATGSFNPDHLLAYTEASSPFPSVFCPKTCNVSVQVIMFDRPSPRQMQYMSLDPISLVLGDKNLGSDGAPHKLGNGDLDTETESTGTPQLVKKLQLHTVIRHALSQKEVMLPTILAQINCSSELAKLLARNSYLLRTRQKRSLSVSEKVVESATTVRDYIIDVAWRIITIWVWPLLSRTFLMALIFHRTVAEVILRVLEWRPRPDRAALKDISATAQQVDIRLQQFCYWPMQYLTLRKRKDDWESITDRHPDYIRFFNSLWLVANDVIIGIALGSYIIDNAAWVAWQINTVLMGWTVEGLRDMILWLMDWPAGLKLNTELAIFLGDLFLWVIDLWKECVIGLQPLLPHVIYFIGFSSFAGATMPISMFSDLLSLLTVHIYCFYTASARIFHWQLTIIMSLFHLFRGKKHNVLRNRIDSCDYDLDQLLLGTILFTLLFFLLPTVAVFYLTFTSARMAIIFLKAALDTSLACLNHFPLFALMLRVKDSRRLPGGICFELRDTPSVSSPFNDLNDTPPTSYIMLKSVPLSLRAMFNQYFQLGHRIHKHYFSPSVILCLVTGQFLPPIHRKSLYSLQYSMLPAQRAGVLEAWKRLTEQSPAIRNTFAKLPNGISVQRVRRP</sequence>
<feature type="transmembrane region" description="Helical" evidence="11">
    <location>
        <begin position="1245"/>
        <end position="1269"/>
    </location>
</feature>
<evidence type="ECO:0000259" key="13">
    <source>
        <dbReference type="PROSITE" id="PS51873"/>
    </source>
</evidence>
<keyword evidence="15" id="KW-1185">Reference proteome</keyword>
<dbReference type="InterPro" id="IPR017907">
    <property type="entry name" value="Znf_RING_CS"/>
</dbReference>
<dbReference type="PANTHER" id="PTHR21329">
    <property type="entry name" value="PHOSPHATIDYLINOSITOL N-ACETYLGLUCOSAMINYLTRANSFERASE SUBUNIT Q-RELATED"/>
    <property type="match status" value="1"/>
</dbReference>
<dbReference type="InterPro" id="IPR001841">
    <property type="entry name" value="Znf_RING"/>
</dbReference>
<dbReference type="InterPro" id="IPR045840">
    <property type="entry name" value="Ariadne"/>
</dbReference>
<evidence type="ECO:0000256" key="9">
    <source>
        <dbReference type="PROSITE-ProRule" id="PRU00175"/>
    </source>
</evidence>
<dbReference type="Pfam" id="PF22191">
    <property type="entry name" value="IBR_1"/>
    <property type="match status" value="1"/>
</dbReference>
<keyword evidence="4" id="KW-0479">Metal-binding</keyword>
<dbReference type="PROSITE" id="PS51873">
    <property type="entry name" value="TRIAD"/>
    <property type="match status" value="1"/>
</dbReference>
<keyword evidence="7" id="KW-0833">Ubl conjugation pathway</keyword>
<dbReference type="RefSeq" id="XP_037148822.1">
    <property type="nucleotide sequence ID" value="XM_037296124.1"/>
</dbReference>
<feature type="compositionally biased region" description="Acidic residues" evidence="10">
    <location>
        <begin position="195"/>
        <end position="222"/>
    </location>
</feature>
<evidence type="ECO:0000256" key="2">
    <source>
        <dbReference type="ARBA" id="ARBA00012251"/>
    </source>
</evidence>
<keyword evidence="11" id="KW-1133">Transmembrane helix</keyword>
<evidence type="ECO:0000256" key="3">
    <source>
        <dbReference type="ARBA" id="ARBA00022679"/>
    </source>
</evidence>
<evidence type="ECO:0000256" key="5">
    <source>
        <dbReference type="ARBA" id="ARBA00022737"/>
    </source>
</evidence>
<dbReference type="Gene3D" id="1.20.120.1750">
    <property type="match status" value="1"/>
</dbReference>
<feature type="transmembrane region" description="Helical" evidence="11">
    <location>
        <begin position="1167"/>
        <end position="1188"/>
    </location>
</feature>
<dbReference type="InterPro" id="IPR048962">
    <property type="entry name" value="ARIH1-like_UBL"/>
</dbReference>
<feature type="transmembrane region" description="Helical" evidence="11">
    <location>
        <begin position="1135"/>
        <end position="1155"/>
    </location>
</feature>
<dbReference type="CDD" id="cd20346">
    <property type="entry name" value="BRcat_RBR_ANKIB1"/>
    <property type="match status" value="1"/>
</dbReference>
<feature type="compositionally biased region" description="Polar residues" evidence="10">
    <location>
        <begin position="168"/>
        <end position="182"/>
    </location>
</feature>
<protein>
    <recommendedName>
        <fullName evidence="2">RBR-type E3 ubiquitin transferase</fullName>
        <ecNumber evidence="2">2.3.2.31</ecNumber>
    </recommendedName>
</protein>
<evidence type="ECO:0000256" key="6">
    <source>
        <dbReference type="ARBA" id="ARBA00022771"/>
    </source>
</evidence>
<dbReference type="GO" id="GO:0061630">
    <property type="term" value="F:ubiquitin protein ligase activity"/>
    <property type="evidence" value="ECO:0007669"/>
    <property type="project" value="UniProtKB-EC"/>
</dbReference>
<dbReference type="GO" id="GO:0006506">
    <property type="term" value="P:GPI anchor biosynthetic process"/>
    <property type="evidence" value="ECO:0007669"/>
    <property type="project" value="InterPro"/>
</dbReference>
<accession>A0A8H6C9I9</accession>
<dbReference type="Pfam" id="PF05024">
    <property type="entry name" value="Gpi1"/>
    <property type="match status" value="1"/>
</dbReference>
<feature type="region of interest" description="Disordered" evidence="10">
    <location>
        <begin position="168"/>
        <end position="232"/>
    </location>
</feature>
<dbReference type="PANTHER" id="PTHR21329:SF3">
    <property type="entry name" value="PHOSPHATIDYLINOSITOL N-ACETYLGLUCOSAMINYLTRANSFERASE SUBUNIT Q"/>
    <property type="match status" value="1"/>
</dbReference>
<evidence type="ECO:0000256" key="11">
    <source>
        <dbReference type="SAM" id="Phobius"/>
    </source>
</evidence>
<dbReference type="SMART" id="SM00647">
    <property type="entry name" value="IBR"/>
    <property type="match status" value="2"/>
</dbReference>
<keyword evidence="11" id="KW-0812">Transmembrane</keyword>
<dbReference type="Proteomes" id="UP000593566">
    <property type="component" value="Unassembled WGS sequence"/>
</dbReference>
<dbReference type="InterPro" id="IPR002867">
    <property type="entry name" value="IBR_dom"/>
</dbReference>
<evidence type="ECO:0000313" key="15">
    <source>
        <dbReference type="Proteomes" id="UP000593566"/>
    </source>
</evidence>
<dbReference type="Pfam" id="PF19422">
    <property type="entry name" value="Ariadne"/>
    <property type="match status" value="1"/>
</dbReference>
<keyword evidence="6 9" id="KW-0863">Zinc-finger</keyword>
<evidence type="ECO:0000313" key="14">
    <source>
        <dbReference type="EMBL" id="KAF6219387.1"/>
    </source>
</evidence>
<comment type="caution">
    <text evidence="14">The sequence shown here is derived from an EMBL/GenBank/DDBJ whole genome shotgun (WGS) entry which is preliminary data.</text>
</comment>
<evidence type="ECO:0000256" key="1">
    <source>
        <dbReference type="ARBA" id="ARBA00001798"/>
    </source>
</evidence>
<evidence type="ECO:0000256" key="4">
    <source>
        <dbReference type="ARBA" id="ARBA00022723"/>
    </source>
</evidence>
<evidence type="ECO:0000256" key="7">
    <source>
        <dbReference type="ARBA" id="ARBA00022786"/>
    </source>
</evidence>
<dbReference type="GO" id="GO:0016020">
    <property type="term" value="C:membrane"/>
    <property type="evidence" value="ECO:0007669"/>
    <property type="project" value="InterPro"/>
</dbReference>
<evidence type="ECO:0000259" key="12">
    <source>
        <dbReference type="PROSITE" id="PS50089"/>
    </source>
</evidence>
<keyword evidence="5" id="KW-0677">Repeat</keyword>
<dbReference type="EMBL" id="JACCJB010000020">
    <property type="protein sequence ID" value="KAF6219387.1"/>
    <property type="molecule type" value="Genomic_DNA"/>
</dbReference>
<evidence type="ECO:0000256" key="8">
    <source>
        <dbReference type="ARBA" id="ARBA00022833"/>
    </source>
</evidence>
<dbReference type="Pfam" id="PF21235">
    <property type="entry name" value="UBA_ARI1"/>
    <property type="match status" value="1"/>
</dbReference>
<dbReference type="GO" id="GO:0005783">
    <property type="term" value="C:endoplasmic reticulum"/>
    <property type="evidence" value="ECO:0007669"/>
    <property type="project" value="TreeGrafter"/>
</dbReference>
<dbReference type="GO" id="GO:0008270">
    <property type="term" value="F:zinc ion binding"/>
    <property type="evidence" value="ECO:0007669"/>
    <property type="project" value="UniProtKB-KW"/>
</dbReference>
<feature type="compositionally biased region" description="Low complexity" evidence="10">
    <location>
        <begin position="124"/>
        <end position="135"/>
    </location>
</feature>
<feature type="region of interest" description="Disordered" evidence="10">
    <location>
        <begin position="107"/>
        <end position="155"/>
    </location>
</feature>
<gene>
    <name evidence="14" type="ORF">HO133_005213</name>
</gene>
<keyword evidence="8" id="KW-0862">Zinc</keyword>
<dbReference type="PROSITE" id="PS00518">
    <property type="entry name" value="ZF_RING_1"/>
    <property type="match status" value="2"/>
</dbReference>
<feature type="transmembrane region" description="Helical" evidence="11">
    <location>
        <begin position="1275"/>
        <end position="1300"/>
    </location>
</feature>
<feature type="domain" description="RING-type" evidence="12">
    <location>
        <begin position="321"/>
        <end position="367"/>
    </location>
</feature>
<feature type="transmembrane region" description="Helical" evidence="11">
    <location>
        <begin position="1078"/>
        <end position="1097"/>
    </location>
</feature>
<dbReference type="GeneID" id="59333619"/>
<dbReference type="CDD" id="cd20356">
    <property type="entry name" value="Rcat_RBR_HHARI-like"/>
    <property type="match status" value="1"/>
</dbReference>
<name>A0A8H6C9I9_9LECA</name>
<dbReference type="InterPro" id="IPR013083">
    <property type="entry name" value="Znf_RING/FYVE/PHD"/>
</dbReference>
<keyword evidence="3" id="KW-0808">Transferase</keyword>
<dbReference type="FunFam" id="1.20.120.1750:FF:000007">
    <property type="entry name" value="RBR-type E3 ubiquitin transferase"/>
    <property type="match status" value="1"/>
</dbReference>
<dbReference type="PROSITE" id="PS50089">
    <property type="entry name" value="ZF_RING_2"/>
    <property type="match status" value="1"/>
</dbReference>
<organism evidence="14 15">
    <name type="scientific">Letharia lupina</name>
    <dbReference type="NCBI Taxonomy" id="560253"/>
    <lineage>
        <taxon>Eukaryota</taxon>
        <taxon>Fungi</taxon>
        <taxon>Dikarya</taxon>
        <taxon>Ascomycota</taxon>
        <taxon>Pezizomycotina</taxon>
        <taxon>Lecanoromycetes</taxon>
        <taxon>OSLEUM clade</taxon>
        <taxon>Lecanoromycetidae</taxon>
        <taxon>Lecanorales</taxon>
        <taxon>Lecanorineae</taxon>
        <taxon>Parmeliaceae</taxon>
        <taxon>Letharia</taxon>
    </lineage>
</organism>
<dbReference type="SMART" id="SM00184">
    <property type="entry name" value="RING"/>
    <property type="match status" value="3"/>
</dbReference>
<dbReference type="CDD" id="cd16625">
    <property type="entry name" value="RING-HC_RBR_HEL2-like"/>
    <property type="match status" value="1"/>
</dbReference>
<comment type="catalytic activity">
    <reaction evidence="1">
        <text>[E2 ubiquitin-conjugating enzyme]-S-ubiquitinyl-L-cysteine + [acceptor protein]-L-lysine = [E2 ubiquitin-conjugating enzyme]-L-cysteine + [acceptor protein]-N(6)-ubiquitinyl-L-lysine.</text>
        <dbReference type="EC" id="2.3.2.31"/>
    </reaction>
</comment>